<protein>
    <submittedName>
        <fullName evidence="2">Uncharacterized protein</fullName>
    </submittedName>
</protein>
<organism evidence="1 2">
    <name type="scientific">Panagrolaimus sp. ES5</name>
    <dbReference type="NCBI Taxonomy" id="591445"/>
    <lineage>
        <taxon>Eukaryota</taxon>
        <taxon>Metazoa</taxon>
        <taxon>Ecdysozoa</taxon>
        <taxon>Nematoda</taxon>
        <taxon>Chromadorea</taxon>
        <taxon>Rhabditida</taxon>
        <taxon>Tylenchina</taxon>
        <taxon>Panagrolaimomorpha</taxon>
        <taxon>Panagrolaimoidea</taxon>
        <taxon>Panagrolaimidae</taxon>
        <taxon>Panagrolaimus</taxon>
    </lineage>
</organism>
<reference evidence="2" key="1">
    <citation type="submission" date="2022-11" db="UniProtKB">
        <authorList>
            <consortium name="WormBaseParasite"/>
        </authorList>
    </citation>
    <scope>IDENTIFICATION</scope>
</reference>
<evidence type="ECO:0000313" key="1">
    <source>
        <dbReference type="Proteomes" id="UP000887579"/>
    </source>
</evidence>
<dbReference type="WBParaSite" id="ES5_v2.g10933.t1">
    <property type="protein sequence ID" value="ES5_v2.g10933.t1"/>
    <property type="gene ID" value="ES5_v2.g10933"/>
</dbReference>
<sequence>MNSSFNFSAHENSSRSDLIRGMHQSRENIEIVLQEVCVQHRNVDSIKNELSQDRRHSECVNTAKVDPSPKVLQRV</sequence>
<evidence type="ECO:0000313" key="2">
    <source>
        <dbReference type="WBParaSite" id="ES5_v2.g10933.t1"/>
    </source>
</evidence>
<proteinExistence type="predicted"/>
<accession>A0AC34F1L8</accession>
<dbReference type="Proteomes" id="UP000887579">
    <property type="component" value="Unplaced"/>
</dbReference>
<name>A0AC34F1L8_9BILA</name>